<feature type="region of interest" description="Disordered" evidence="1">
    <location>
        <begin position="148"/>
        <end position="197"/>
    </location>
</feature>
<evidence type="ECO:0000313" key="3">
    <source>
        <dbReference type="Proteomes" id="UP000799441"/>
    </source>
</evidence>
<gene>
    <name evidence="2" type="ORF">K431DRAFT_308225</name>
</gene>
<dbReference type="EMBL" id="MU003931">
    <property type="protein sequence ID" value="KAF2715898.1"/>
    <property type="molecule type" value="Genomic_DNA"/>
</dbReference>
<evidence type="ECO:0000256" key="1">
    <source>
        <dbReference type="SAM" id="MobiDB-lite"/>
    </source>
</evidence>
<dbReference type="InterPro" id="IPR036390">
    <property type="entry name" value="WH_DNA-bd_sf"/>
</dbReference>
<proteinExistence type="predicted"/>
<reference evidence="2" key="1">
    <citation type="journal article" date="2020" name="Stud. Mycol.">
        <title>101 Dothideomycetes genomes: a test case for predicting lifestyles and emergence of pathogens.</title>
        <authorList>
            <person name="Haridas S."/>
            <person name="Albert R."/>
            <person name="Binder M."/>
            <person name="Bloem J."/>
            <person name="Labutti K."/>
            <person name="Salamov A."/>
            <person name="Andreopoulos B."/>
            <person name="Baker S."/>
            <person name="Barry K."/>
            <person name="Bills G."/>
            <person name="Bluhm B."/>
            <person name="Cannon C."/>
            <person name="Castanera R."/>
            <person name="Culley D."/>
            <person name="Daum C."/>
            <person name="Ezra D."/>
            <person name="Gonzalez J."/>
            <person name="Henrissat B."/>
            <person name="Kuo A."/>
            <person name="Liang C."/>
            <person name="Lipzen A."/>
            <person name="Lutzoni F."/>
            <person name="Magnuson J."/>
            <person name="Mondo S."/>
            <person name="Nolan M."/>
            <person name="Ohm R."/>
            <person name="Pangilinan J."/>
            <person name="Park H.-J."/>
            <person name="Ramirez L."/>
            <person name="Alfaro M."/>
            <person name="Sun H."/>
            <person name="Tritt A."/>
            <person name="Yoshinaga Y."/>
            <person name="Zwiers L.-H."/>
            <person name="Turgeon B."/>
            <person name="Goodwin S."/>
            <person name="Spatafora J."/>
            <person name="Crous P."/>
            <person name="Grigoriev I."/>
        </authorList>
    </citation>
    <scope>NUCLEOTIDE SEQUENCE</scope>
    <source>
        <strain evidence="2">CBS 116435</strain>
    </source>
</reference>
<sequence>MLKSPPALGTSVKNKPGQWVQTERKAHEAWAQLISRKPRAAEVLHYLVAHMGNQNAVVIPQKVLATLMGRSVDTVQRAIRDLAAERWIQVVRIGRGKEAAYVINDQVAWGQSRDQLRLSAFSATVVSDAGDQDEITLDQAPLRRLPTLYPGEQQLPSGEGLSPPSQPHFDGMEPNLPARSGGSDQLDIEDFTHEGDE</sequence>
<organism evidence="2 3">
    <name type="scientific">Polychaeton citri CBS 116435</name>
    <dbReference type="NCBI Taxonomy" id="1314669"/>
    <lineage>
        <taxon>Eukaryota</taxon>
        <taxon>Fungi</taxon>
        <taxon>Dikarya</taxon>
        <taxon>Ascomycota</taxon>
        <taxon>Pezizomycotina</taxon>
        <taxon>Dothideomycetes</taxon>
        <taxon>Dothideomycetidae</taxon>
        <taxon>Capnodiales</taxon>
        <taxon>Capnodiaceae</taxon>
        <taxon>Polychaeton</taxon>
    </lineage>
</organism>
<dbReference type="OrthoDB" id="3959981at2759"/>
<accession>A0A9P4PY06</accession>
<dbReference type="Pfam" id="PF13730">
    <property type="entry name" value="HTH_36"/>
    <property type="match status" value="1"/>
</dbReference>
<keyword evidence="3" id="KW-1185">Reference proteome</keyword>
<dbReference type="Proteomes" id="UP000799441">
    <property type="component" value="Unassembled WGS sequence"/>
</dbReference>
<dbReference type="SUPFAM" id="SSF46785">
    <property type="entry name" value="Winged helix' DNA-binding domain"/>
    <property type="match status" value="1"/>
</dbReference>
<evidence type="ECO:0000313" key="2">
    <source>
        <dbReference type="EMBL" id="KAF2715898.1"/>
    </source>
</evidence>
<name>A0A9P4PY06_9PEZI</name>
<dbReference type="AlphaFoldDB" id="A0A9P4PY06"/>
<protein>
    <submittedName>
        <fullName evidence="2">Replication protein</fullName>
    </submittedName>
</protein>
<comment type="caution">
    <text evidence="2">The sequence shown here is derived from an EMBL/GenBank/DDBJ whole genome shotgun (WGS) entry which is preliminary data.</text>
</comment>